<sequence>MTNLAVTGGQALSVLKKYKKTLITLITLFLLIGCKENEPLPGEPWTVSVAMPSFYPVKITQAYGVNEEEDWTILLHSLSQGLLISEMKNVVGMFPDYDGFGIPINPLTSLKGRQIGAGTNHTPDSIYIYWTSLINVRFFVTKYDLSTKVKELMAKRLHYTRSDGSQGGACYRTNLFFGLLPNGKAKVWLRGCGQLIYLAELDPAREKDRDQNGTTADEYRQGPTPTPQRVRQRGVDAGVSTVPIPWEKVGKVYSQDPVELLSEQ</sequence>
<gene>
    <name evidence="2" type="ORF">HBA18_16020</name>
</gene>
<evidence type="ECO:0000313" key="3">
    <source>
        <dbReference type="Proteomes" id="UP000501408"/>
    </source>
</evidence>
<reference evidence="2 3" key="1">
    <citation type="submission" date="2020-03" db="EMBL/GenBank/DDBJ databases">
        <title>Genome mining reveals the biosynthetic pathways of PHA and ectoines of the halophilic strain Salinivibrio costicola M318 isolated from fermented shrimp paste.</title>
        <authorList>
            <person name="Doan T.V."/>
            <person name="Tran L.T."/>
            <person name="Trieu T.A."/>
            <person name="Nguyen Q.V."/>
            <person name="Quach T.N."/>
            <person name="Phi T.Q."/>
            <person name="Kumar S."/>
        </authorList>
    </citation>
    <scope>NUCLEOTIDE SEQUENCE [LARGE SCALE GENOMIC DNA]</scope>
    <source>
        <strain evidence="2 3">M318</strain>
    </source>
</reference>
<protein>
    <submittedName>
        <fullName evidence="2">DUF2931 family protein</fullName>
    </submittedName>
</protein>
<dbReference type="InterPro" id="IPR021326">
    <property type="entry name" value="DUF2931"/>
</dbReference>
<organism evidence="2 3">
    <name type="scientific">Salinivibrio costicola</name>
    <name type="common">Vibrio costicola</name>
    <dbReference type="NCBI Taxonomy" id="51367"/>
    <lineage>
        <taxon>Bacteria</taxon>
        <taxon>Pseudomonadati</taxon>
        <taxon>Pseudomonadota</taxon>
        <taxon>Gammaproteobacteria</taxon>
        <taxon>Vibrionales</taxon>
        <taxon>Vibrionaceae</taxon>
        <taxon>Salinivibrio</taxon>
    </lineage>
</organism>
<proteinExistence type="predicted"/>
<dbReference type="Pfam" id="PF11153">
    <property type="entry name" value="DUF2931"/>
    <property type="match status" value="1"/>
</dbReference>
<evidence type="ECO:0000256" key="1">
    <source>
        <dbReference type="SAM" id="MobiDB-lite"/>
    </source>
</evidence>
<keyword evidence="3" id="KW-1185">Reference proteome</keyword>
<dbReference type="Proteomes" id="UP000501408">
    <property type="component" value="Chromosome 2"/>
</dbReference>
<accession>A0ABX6K8N4</accession>
<dbReference type="EMBL" id="CP050267">
    <property type="protein sequence ID" value="QIR07889.1"/>
    <property type="molecule type" value="Genomic_DNA"/>
</dbReference>
<name>A0ABX6K8N4_SALCS</name>
<feature type="region of interest" description="Disordered" evidence="1">
    <location>
        <begin position="206"/>
        <end position="238"/>
    </location>
</feature>
<evidence type="ECO:0000313" key="2">
    <source>
        <dbReference type="EMBL" id="QIR07889.1"/>
    </source>
</evidence>